<dbReference type="Proteomes" id="UP000316921">
    <property type="component" value="Chromosome"/>
</dbReference>
<dbReference type="EMBL" id="CP036287">
    <property type="protein sequence ID" value="QDU68705.1"/>
    <property type="molecule type" value="Genomic_DNA"/>
</dbReference>
<dbReference type="SUPFAM" id="SSF88946">
    <property type="entry name" value="Sigma2 domain of RNA polymerase sigma factors"/>
    <property type="match status" value="1"/>
</dbReference>
<sequence length="219" mass="25142">MTDPDDLLARSLSPGDLPTPKASLELLALARAGDRNALEDLVARYQDRLRRIVRIQLGESFLRRDHDSMDIVQSTFRAALPRIADLYPRNHAGILNWLAMIATNQIRDAYAARTTRKRDVRREVPLAESACGRLGAGDERPDEQAMLAEVRELLDDEVTRLPEDQRRVVVLRDYVGEDWDRIAAELGREQGAARQLHQRAWIRLRRALRPRLQPRERDA</sequence>
<dbReference type="SUPFAM" id="SSF88659">
    <property type="entry name" value="Sigma3 and sigma4 domains of RNA polymerase sigma factors"/>
    <property type="match status" value="1"/>
</dbReference>
<dbReference type="Gene3D" id="1.10.1740.10">
    <property type="match status" value="1"/>
</dbReference>
<evidence type="ECO:0000313" key="8">
    <source>
        <dbReference type="EMBL" id="QDU68705.1"/>
    </source>
</evidence>
<dbReference type="InterPro" id="IPR014284">
    <property type="entry name" value="RNA_pol_sigma-70_dom"/>
</dbReference>
<evidence type="ECO:0000256" key="2">
    <source>
        <dbReference type="ARBA" id="ARBA00023015"/>
    </source>
</evidence>
<dbReference type="GO" id="GO:0006352">
    <property type="term" value="P:DNA-templated transcription initiation"/>
    <property type="evidence" value="ECO:0007669"/>
    <property type="project" value="InterPro"/>
</dbReference>
<evidence type="ECO:0000259" key="6">
    <source>
        <dbReference type="Pfam" id="PF04542"/>
    </source>
</evidence>
<evidence type="ECO:0000256" key="1">
    <source>
        <dbReference type="ARBA" id="ARBA00010641"/>
    </source>
</evidence>
<keyword evidence="5" id="KW-0804">Transcription</keyword>
<evidence type="ECO:0000256" key="5">
    <source>
        <dbReference type="ARBA" id="ARBA00023163"/>
    </source>
</evidence>
<keyword evidence="2" id="KW-0805">Transcription regulation</keyword>
<dbReference type="PANTHER" id="PTHR43133">
    <property type="entry name" value="RNA POLYMERASE ECF-TYPE SIGMA FACTO"/>
    <property type="match status" value="1"/>
</dbReference>
<dbReference type="GO" id="GO:0016987">
    <property type="term" value="F:sigma factor activity"/>
    <property type="evidence" value="ECO:0007669"/>
    <property type="project" value="UniProtKB-KW"/>
</dbReference>
<organism evidence="8 9">
    <name type="scientific">Engelhardtia mirabilis</name>
    <dbReference type="NCBI Taxonomy" id="2528011"/>
    <lineage>
        <taxon>Bacteria</taxon>
        <taxon>Pseudomonadati</taxon>
        <taxon>Planctomycetota</taxon>
        <taxon>Planctomycetia</taxon>
        <taxon>Planctomycetia incertae sedis</taxon>
        <taxon>Engelhardtia</taxon>
    </lineage>
</organism>
<dbReference type="InterPro" id="IPR013249">
    <property type="entry name" value="RNA_pol_sigma70_r4_t2"/>
</dbReference>
<dbReference type="Gene3D" id="1.10.10.10">
    <property type="entry name" value="Winged helix-like DNA-binding domain superfamily/Winged helix DNA-binding domain"/>
    <property type="match status" value="1"/>
</dbReference>
<keyword evidence="9" id="KW-1185">Reference proteome</keyword>
<dbReference type="RefSeq" id="WP_145067944.1">
    <property type="nucleotide sequence ID" value="NZ_CP036287.1"/>
</dbReference>
<dbReference type="Pfam" id="PF08281">
    <property type="entry name" value="Sigma70_r4_2"/>
    <property type="match status" value="1"/>
</dbReference>
<feature type="domain" description="RNA polymerase sigma factor 70 region 4 type 2" evidence="7">
    <location>
        <begin position="152"/>
        <end position="200"/>
    </location>
</feature>
<evidence type="ECO:0000259" key="7">
    <source>
        <dbReference type="Pfam" id="PF08281"/>
    </source>
</evidence>
<dbReference type="NCBIfam" id="TIGR02937">
    <property type="entry name" value="sigma70-ECF"/>
    <property type="match status" value="1"/>
</dbReference>
<dbReference type="InterPro" id="IPR013325">
    <property type="entry name" value="RNA_pol_sigma_r2"/>
</dbReference>
<dbReference type="Pfam" id="PF04542">
    <property type="entry name" value="Sigma70_r2"/>
    <property type="match status" value="1"/>
</dbReference>
<dbReference type="KEGG" id="pbap:Pla133_38080"/>
<keyword evidence="3" id="KW-0731">Sigma factor</keyword>
<proteinExistence type="inferred from homology"/>
<dbReference type="InterPro" id="IPR039425">
    <property type="entry name" value="RNA_pol_sigma-70-like"/>
</dbReference>
<gene>
    <name evidence="8" type="primary">sigD_7</name>
    <name evidence="8" type="ORF">Pla133_38080</name>
</gene>
<keyword evidence="4" id="KW-0238">DNA-binding</keyword>
<protein>
    <submittedName>
        <fullName evidence="8">ECF RNA polymerase sigma factor SigD</fullName>
    </submittedName>
</protein>
<dbReference type="AlphaFoldDB" id="A0A518BNZ9"/>
<dbReference type="InterPro" id="IPR036388">
    <property type="entry name" value="WH-like_DNA-bd_sf"/>
</dbReference>
<comment type="similarity">
    <text evidence="1">Belongs to the sigma-70 factor family. ECF subfamily.</text>
</comment>
<reference evidence="8 9" key="1">
    <citation type="submission" date="2019-02" db="EMBL/GenBank/DDBJ databases">
        <title>Deep-cultivation of Planctomycetes and their phenomic and genomic characterization uncovers novel biology.</title>
        <authorList>
            <person name="Wiegand S."/>
            <person name="Jogler M."/>
            <person name="Boedeker C."/>
            <person name="Pinto D."/>
            <person name="Vollmers J."/>
            <person name="Rivas-Marin E."/>
            <person name="Kohn T."/>
            <person name="Peeters S.H."/>
            <person name="Heuer A."/>
            <person name="Rast P."/>
            <person name="Oberbeckmann S."/>
            <person name="Bunk B."/>
            <person name="Jeske O."/>
            <person name="Meyerdierks A."/>
            <person name="Storesund J.E."/>
            <person name="Kallscheuer N."/>
            <person name="Luecker S."/>
            <person name="Lage O.M."/>
            <person name="Pohl T."/>
            <person name="Merkel B.J."/>
            <person name="Hornburger P."/>
            <person name="Mueller R.-W."/>
            <person name="Bruemmer F."/>
            <person name="Labrenz M."/>
            <person name="Spormann A.M."/>
            <person name="Op den Camp H."/>
            <person name="Overmann J."/>
            <person name="Amann R."/>
            <person name="Jetten M.S.M."/>
            <person name="Mascher T."/>
            <person name="Medema M.H."/>
            <person name="Devos D.P."/>
            <person name="Kaster A.-K."/>
            <person name="Ovreas L."/>
            <person name="Rohde M."/>
            <person name="Galperin M.Y."/>
            <person name="Jogler C."/>
        </authorList>
    </citation>
    <scope>NUCLEOTIDE SEQUENCE [LARGE SCALE GENOMIC DNA]</scope>
    <source>
        <strain evidence="8 9">Pla133</strain>
    </source>
</reference>
<accession>A0A518BNZ9</accession>
<evidence type="ECO:0000313" key="9">
    <source>
        <dbReference type="Proteomes" id="UP000316921"/>
    </source>
</evidence>
<name>A0A518BNZ9_9BACT</name>
<feature type="domain" description="RNA polymerase sigma-70 region 2" evidence="6">
    <location>
        <begin position="41"/>
        <end position="113"/>
    </location>
</feature>
<dbReference type="InterPro" id="IPR007627">
    <property type="entry name" value="RNA_pol_sigma70_r2"/>
</dbReference>
<dbReference type="InterPro" id="IPR013324">
    <property type="entry name" value="RNA_pol_sigma_r3/r4-like"/>
</dbReference>
<dbReference type="GO" id="GO:0003677">
    <property type="term" value="F:DNA binding"/>
    <property type="evidence" value="ECO:0007669"/>
    <property type="project" value="UniProtKB-KW"/>
</dbReference>
<evidence type="ECO:0000256" key="3">
    <source>
        <dbReference type="ARBA" id="ARBA00023082"/>
    </source>
</evidence>
<evidence type="ECO:0000256" key="4">
    <source>
        <dbReference type="ARBA" id="ARBA00023125"/>
    </source>
</evidence>
<dbReference type="PANTHER" id="PTHR43133:SF8">
    <property type="entry name" value="RNA POLYMERASE SIGMA FACTOR HI_1459-RELATED"/>
    <property type="match status" value="1"/>
</dbReference>